<keyword evidence="2" id="KW-0808">Transferase</keyword>
<organism evidence="2 3">
    <name type="scientific">Nocardiopsis tropica</name>
    <dbReference type="NCBI Taxonomy" id="109330"/>
    <lineage>
        <taxon>Bacteria</taxon>
        <taxon>Bacillati</taxon>
        <taxon>Actinomycetota</taxon>
        <taxon>Actinomycetes</taxon>
        <taxon>Streptosporangiales</taxon>
        <taxon>Nocardiopsidaceae</taxon>
        <taxon>Nocardiopsis</taxon>
    </lineage>
</organism>
<dbReference type="EMBL" id="JAUUCC010000006">
    <property type="protein sequence ID" value="MEE2049699.1"/>
    <property type="molecule type" value="Genomic_DNA"/>
</dbReference>
<dbReference type="GO" id="GO:0032259">
    <property type="term" value="P:methylation"/>
    <property type="evidence" value="ECO:0007669"/>
    <property type="project" value="UniProtKB-KW"/>
</dbReference>
<dbReference type="SUPFAM" id="SSF53335">
    <property type="entry name" value="S-adenosyl-L-methionine-dependent methyltransferases"/>
    <property type="match status" value="1"/>
</dbReference>
<dbReference type="Gene3D" id="3.40.50.150">
    <property type="entry name" value="Vaccinia Virus protein VP39"/>
    <property type="match status" value="1"/>
</dbReference>
<sequence length="208" mass="23167">MAGDPAQRSRALWDRFSDRYDRQISPIEVALLEDGRRWACSQAHGRTLEVGIGTGRNLPQYPTGVELTGVDISPRMLDIARRRAAELGRRVELCQGDATSLEWPPESFDTVVVTLALCSVPDDGAAVAEMARVLVPGGRLIVLEHVRSHRWFPRLVERALDPLARRLLEDHLLREPEPRIRAAGLRIVHAERRRLGTIARAVAVKPAG</sequence>
<dbReference type="CDD" id="cd02440">
    <property type="entry name" value="AdoMet_MTases"/>
    <property type="match status" value="1"/>
</dbReference>
<dbReference type="PANTHER" id="PTHR45036:SF1">
    <property type="entry name" value="METHYLTRANSFERASE LIKE 7A"/>
    <property type="match status" value="1"/>
</dbReference>
<name>A0ABU7KK81_9ACTN</name>
<dbReference type="RefSeq" id="WP_330156960.1">
    <property type="nucleotide sequence ID" value="NZ_BAAAJA010000005.1"/>
</dbReference>
<evidence type="ECO:0000259" key="1">
    <source>
        <dbReference type="Pfam" id="PF08241"/>
    </source>
</evidence>
<dbReference type="InterPro" id="IPR052356">
    <property type="entry name" value="Thiol_S-MT"/>
</dbReference>
<protein>
    <submittedName>
        <fullName evidence="2">Methyltransferase domain-containing protein</fullName>
    </submittedName>
</protein>
<evidence type="ECO:0000313" key="3">
    <source>
        <dbReference type="Proteomes" id="UP001348641"/>
    </source>
</evidence>
<dbReference type="PANTHER" id="PTHR45036">
    <property type="entry name" value="METHYLTRANSFERASE LIKE 7B"/>
    <property type="match status" value="1"/>
</dbReference>
<dbReference type="InterPro" id="IPR013216">
    <property type="entry name" value="Methyltransf_11"/>
</dbReference>
<dbReference type="Pfam" id="PF08241">
    <property type="entry name" value="Methyltransf_11"/>
    <property type="match status" value="1"/>
</dbReference>
<dbReference type="GO" id="GO:0008168">
    <property type="term" value="F:methyltransferase activity"/>
    <property type="evidence" value="ECO:0007669"/>
    <property type="project" value="UniProtKB-KW"/>
</dbReference>
<reference evidence="2 3" key="1">
    <citation type="submission" date="2023-07" db="EMBL/GenBank/DDBJ databases">
        <authorList>
            <person name="Girao M."/>
            <person name="Carvalho M.F."/>
        </authorList>
    </citation>
    <scope>NUCLEOTIDE SEQUENCE [LARGE SCALE GENOMIC DNA]</scope>
    <source>
        <strain evidence="2 3">66/93</strain>
    </source>
</reference>
<gene>
    <name evidence="2" type="ORF">Q8A49_04240</name>
</gene>
<evidence type="ECO:0000313" key="2">
    <source>
        <dbReference type="EMBL" id="MEE2049699.1"/>
    </source>
</evidence>
<feature type="domain" description="Methyltransferase type 11" evidence="1">
    <location>
        <begin position="48"/>
        <end position="142"/>
    </location>
</feature>
<proteinExistence type="predicted"/>
<dbReference type="InterPro" id="IPR029063">
    <property type="entry name" value="SAM-dependent_MTases_sf"/>
</dbReference>
<dbReference type="Proteomes" id="UP001348641">
    <property type="component" value="Unassembled WGS sequence"/>
</dbReference>
<keyword evidence="2" id="KW-0489">Methyltransferase</keyword>
<accession>A0ABU7KK81</accession>
<comment type="caution">
    <text evidence="2">The sequence shown here is derived from an EMBL/GenBank/DDBJ whole genome shotgun (WGS) entry which is preliminary data.</text>
</comment>